<comment type="subcellular location">
    <subcellularLocation>
        <location evidence="1">Cytoplasm</location>
        <location evidence="1">Nucleoid</location>
    </subcellularLocation>
</comment>
<comment type="caution">
    <text evidence="7">The sequence shown here is derived from an EMBL/GenBank/DDBJ whole genome shotgun (WGS) entry which is preliminary data.</text>
</comment>
<proteinExistence type="inferred from homology"/>
<feature type="compositionally biased region" description="Basic and acidic residues" evidence="5">
    <location>
        <begin position="84"/>
        <end position="94"/>
    </location>
</feature>
<comment type="similarity">
    <text evidence="2">Belongs to the histone-like protein H-NS family.</text>
</comment>
<evidence type="ECO:0000256" key="4">
    <source>
        <dbReference type="ARBA" id="ARBA00023125"/>
    </source>
</evidence>
<gene>
    <name evidence="7" type="ORF">JJB74_30325</name>
</gene>
<evidence type="ECO:0000259" key="6">
    <source>
        <dbReference type="SMART" id="SM00528"/>
    </source>
</evidence>
<keyword evidence="4" id="KW-0238">DNA-binding</keyword>
<protein>
    <submittedName>
        <fullName evidence="7">H-NS histone family protein</fullName>
    </submittedName>
</protein>
<evidence type="ECO:0000313" key="8">
    <source>
        <dbReference type="Proteomes" id="UP000622890"/>
    </source>
</evidence>
<feature type="domain" description="DNA-binding protein H-NS-like C-terminal" evidence="6">
    <location>
        <begin position="49"/>
        <end position="93"/>
    </location>
</feature>
<feature type="region of interest" description="Disordered" evidence="5">
    <location>
        <begin position="51"/>
        <end position="94"/>
    </location>
</feature>
<evidence type="ECO:0000256" key="2">
    <source>
        <dbReference type="ARBA" id="ARBA00010610"/>
    </source>
</evidence>
<dbReference type="Gene3D" id="4.10.430.10">
    <property type="entry name" value="Histone-like protein H-NS, C-terminal domain"/>
    <property type="match status" value="1"/>
</dbReference>
<dbReference type="InterPro" id="IPR037150">
    <property type="entry name" value="H-NS_C_dom_sf"/>
</dbReference>
<dbReference type="PANTHER" id="PTHR38097:SF2">
    <property type="entry name" value="DNA-BINDING PROTEIN STPA"/>
    <property type="match status" value="1"/>
</dbReference>
<evidence type="ECO:0000256" key="5">
    <source>
        <dbReference type="SAM" id="MobiDB-lite"/>
    </source>
</evidence>
<dbReference type="PANTHER" id="PTHR38097">
    <property type="match status" value="1"/>
</dbReference>
<dbReference type="Pfam" id="PF00816">
    <property type="entry name" value="Histone_HNS"/>
    <property type="match status" value="1"/>
</dbReference>
<dbReference type="Proteomes" id="UP000622890">
    <property type="component" value="Unassembled WGS sequence"/>
</dbReference>
<dbReference type="GO" id="GO:0003677">
    <property type="term" value="F:DNA binding"/>
    <property type="evidence" value="ECO:0007669"/>
    <property type="project" value="UniProtKB-KW"/>
</dbReference>
<dbReference type="SUPFAM" id="SSF81273">
    <property type="entry name" value="H-NS histone-like proteins"/>
    <property type="match status" value="1"/>
</dbReference>
<dbReference type="AlphaFoldDB" id="A0A934SY10"/>
<dbReference type="EMBL" id="JAEPBG010000030">
    <property type="protein sequence ID" value="MBK4738931.1"/>
    <property type="molecule type" value="Genomic_DNA"/>
</dbReference>
<organism evidence="7 8">
    <name type="scientific">Noviherbaspirillum pedocola</name>
    <dbReference type="NCBI Taxonomy" id="2801341"/>
    <lineage>
        <taxon>Bacteria</taxon>
        <taxon>Pseudomonadati</taxon>
        <taxon>Pseudomonadota</taxon>
        <taxon>Betaproteobacteria</taxon>
        <taxon>Burkholderiales</taxon>
        <taxon>Oxalobacteraceae</taxon>
        <taxon>Noviherbaspirillum</taxon>
    </lineage>
</organism>
<evidence type="ECO:0000256" key="3">
    <source>
        <dbReference type="ARBA" id="ARBA00022490"/>
    </source>
</evidence>
<dbReference type="InterPro" id="IPR027444">
    <property type="entry name" value="H-NS_C_dom"/>
</dbReference>
<name>A0A934SY10_9BURK</name>
<reference evidence="7" key="1">
    <citation type="submission" date="2021-01" db="EMBL/GenBank/DDBJ databases">
        <title>Genome sequence of strain Noviherbaspirillum sp. DKR-6.</title>
        <authorList>
            <person name="Chaudhary D.K."/>
        </authorList>
    </citation>
    <scope>NUCLEOTIDE SEQUENCE</scope>
    <source>
        <strain evidence="7">DKR-6</strain>
    </source>
</reference>
<dbReference type="GO" id="GO:0009295">
    <property type="term" value="C:nucleoid"/>
    <property type="evidence" value="ECO:0007669"/>
    <property type="project" value="UniProtKB-SubCell"/>
</dbReference>
<evidence type="ECO:0000256" key="1">
    <source>
        <dbReference type="ARBA" id="ARBA00004453"/>
    </source>
</evidence>
<keyword evidence="3" id="KW-0963">Cytoplasm</keyword>
<dbReference type="RefSeq" id="WP_200598302.1">
    <property type="nucleotide sequence ID" value="NZ_JAEPBG010000030.1"/>
</dbReference>
<sequence>MATYKEIQNQIAELQRAAEEARNQEVQGAIDRIRTLMADYGLSVDDIAGSKKRGGKVKGGGKVQFRDNDGNTWSGRGRMPGWLHGKDKEQFRVA</sequence>
<evidence type="ECO:0000313" key="7">
    <source>
        <dbReference type="EMBL" id="MBK4738931.1"/>
    </source>
</evidence>
<keyword evidence="8" id="KW-1185">Reference proteome</keyword>
<accession>A0A934SY10</accession>
<dbReference type="SMART" id="SM00528">
    <property type="entry name" value="HNS"/>
    <property type="match status" value="1"/>
</dbReference>